<organism evidence="1 2">
    <name type="scientific">Dorcoceras hygrometricum</name>
    <dbReference type="NCBI Taxonomy" id="472368"/>
    <lineage>
        <taxon>Eukaryota</taxon>
        <taxon>Viridiplantae</taxon>
        <taxon>Streptophyta</taxon>
        <taxon>Embryophyta</taxon>
        <taxon>Tracheophyta</taxon>
        <taxon>Spermatophyta</taxon>
        <taxon>Magnoliopsida</taxon>
        <taxon>eudicotyledons</taxon>
        <taxon>Gunneridae</taxon>
        <taxon>Pentapetalae</taxon>
        <taxon>asterids</taxon>
        <taxon>lamiids</taxon>
        <taxon>Lamiales</taxon>
        <taxon>Gesneriaceae</taxon>
        <taxon>Didymocarpoideae</taxon>
        <taxon>Trichosporeae</taxon>
        <taxon>Loxocarpinae</taxon>
        <taxon>Dorcoceras</taxon>
    </lineage>
</organism>
<sequence length="219" mass="24189">MASLVVIALQVNFESVLSMEDAGMVRMFKSLETSGHRGFLGVSSLVFEEALTQFLANASVIAGTIVSTVANRKMVITMDVFAETFNLPMEGMVSFSGLPTKAVVDMKMFFFATAVPFKPSNKKKDMKVEYRLLHDIVAKSMSAKAGSFDVVTMEKFEMMLVISTGLKVNWMHMLFKKIATMVSTPGKQSQGYVVPLSILLEKLVKVELGSLWLYIPSKC</sequence>
<keyword evidence="2" id="KW-1185">Reference proteome</keyword>
<evidence type="ECO:0000313" key="1">
    <source>
        <dbReference type="EMBL" id="KZV23465.1"/>
    </source>
</evidence>
<evidence type="ECO:0008006" key="3">
    <source>
        <dbReference type="Google" id="ProtNLM"/>
    </source>
</evidence>
<evidence type="ECO:0000313" key="2">
    <source>
        <dbReference type="Proteomes" id="UP000250235"/>
    </source>
</evidence>
<proteinExistence type="predicted"/>
<dbReference type="AlphaFoldDB" id="A0A2Z7ANU8"/>
<protein>
    <recommendedName>
        <fullName evidence="3">Dystroglycan-like</fullName>
    </recommendedName>
</protein>
<reference evidence="1 2" key="1">
    <citation type="journal article" date="2015" name="Proc. Natl. Acad. Sci. U.S.A.">
        <title>The resurrection genome of Boea hygrometrica: A blueprint for survival of dehydration.</title>
        <authorList>
            <person name="Xiao L."/>
            <person name="Yang G."/>
            <person name="Zhang L."/>
            <person name="Yang X."/>
            <person name="Zhao S."/>
            <person name="Ji Z."/>
            <person name="Zhou Q."/>
            <person name="Hu M."/>
            <person name="Wang Y."/>
            <person name="Chen M."/>
            <person name="Xu Y."/>
            <person name="Jin H."/>
            <person name="Xiao X."/>
            <person name="Hu G."/>
            <person name="Bao F."/>
            <person name="Hu Y."/>
            <person name="Wan P."/>
            <person name="Li L."/>
            <person name="Deng X."/>
            <person name="Kuang T."/>
            <person name="Xiang C."/>
            <person name="Zhu J.K."/>
            <person name="Oliver M.J."/>
            <person name="He Y."/>
        </authorList>
    </citation>
    <scope>NUCLEOTIDE SEQUENCE [LARGE SCALE GENOMIC DNA]</scope>
    <source>
        <strain evidence="2">cv. XS01</strain>
    </source>
</reference>
<accession>A0A2Z7ANU8</accession>
<dbReference type="OrthoDB" id="1751168at2759"/>
<dbReference type="EMBL" id="KV013504">
    <property type="protein sequence ID" value="KZV23465.1"/>
    <property type="molecule type" value="Genomic_DNA"/>
</dbReference>
<gene>
    <name evidence="1" type="ORF">F511_35019</name>
</gene>
<dbReference type="Proteomes" id="UP000250235">
    <property type="component" value="Unassembled WGS sequence"/>
</dbReference>
<name>A0A2Z7ANU8_9LAMI</name>